<evidence type="ECO:0008006" key="3">
    <source>
        <dbReference type="Google" id="ProtNLM"/>
    </source>
</evidence>
<keyword evidence="2" id="KW-1185">Reference proteome</keyword>
<comment type="caution">
    <text evidence="1">The sequence shown here is derived from an EMBL/GenBank/DDBJ whole genome shotgun (WGS) entry which is preliminary data.</text>
</comment>
<gene>
    <name evidence="1" type="ORF">ABIF29_004550</name>
</gene>
<accession>A0ABV4F393</accession>
<dbReference type="Proteomes" id="UP001565471">
    <property type="component" value="Unassembled WGS sequence"/>
</dbReference>
<proteinExistence type="predicted"/>
<name>A0ABV4F393_BRAEL</name>
<sequence>MFRDHFAAAAKWFRHAFRSRNAWQDVFPGRRMGSKAPLAGKFTRLRRKTGLCYTAA</sequence>
<protein>
    <recommendedName>
        <fullName evidence="3">Transposase</fullName>
    </recommendedName>
</protein>
<dbReference type="EMBL" id="JBGBZA010000002">
    <property type="protein sequence ID" value="MEY9317751.1"/>
    <property type="molecule type" value="Genomic_DNA"/>
</dbReference>
<evidence type="ECO:0000313" key="1">
    <source>
        <dbReference type="EMBL" id="MEY9317751.1"/>
    </source>
</evidence>
<reference evidence="1 2" key="1">
    <citation type="submission" date="2024-07" db="EMBL/GenBank/DDBJ databases">
        <title>Genomic Encyclopedia of Type Strains, Phase V (KMG-V): Genome sequencing to study the core and pangenomes of soil and plant-associated prokaryotes.</title>
        <authorList>
            <person name="Whitman W."/>
        </authorList>
    </citation>
    <scope>NUCLEOTIDE SEQUENCE [LARGE SCALE GENOMIC DNA]</scope>
    <source>
        <strain evidence="1 2">USDA 415</strain>
    </source>
</reference>
<organism evidence="1 2">
    <name type="scientific">Bradyrhizobium elkanii</name>
    <dbReference type="NCBI Taxonomy" id="29448"/>
    <lineage>
        <taxon>Bacteria</taxon>
        <taxon>Pseudomonadati</taxon>
        <taxon>Pseudomonadota</taxon>
        <taxon>Alphaproteobacteria</taxon>
        <taxon>Hyphomicrobiales</taxon>
        <taxon>Nitrobacteraceae</taxon>
        <taxon>Bradyrhizobium</taxon>
    </lineage>
</organism>
<evidence type="ECO:0000313" key="2">
    <source>
        <dbReference type="Proteomes" id="UP001565471"/>
    </source>
</evidence>